<evidence type="ECO:0000259" key="1">
    <source>
        <dbReference type="Pfam" id="PF02627"/>
    </source>
</evidence>
<evidence type="ECO:0000313" key="3">
    <source>
        <dbReference type="Proteomes" id="UP000031364"/>
    </source>
</evidence>
<dbReference type="EMBL" id="JNFP01000057">
    <property type="protein sequence ID" value="KIA60847.1"/>
    <property type="molecule type" value="Genomic_DNA"/>
</dbReference>
<protein>
    <submittedName>
        <fullName evidence="2">Alkylhydroperoxidase</fullName>
    </submittedName>
</protein>
<organism evidence="2 3">
    <name type="scientific">Nocardia vulneris</name>
    <dbReference type="NCBI Taxonomy" id="1141657"/>
    <lineage>
        <taxon>Bacteria</taxon>
        <taxon>Bacillati</taxon>
        <taxon>Actinomycetota</taxon>
        <taxon>Actinomycetes</taxon>
        <taxon>Mycobacteriales</taxon>
        <taxon>Nocardiaceae</taxon>
        <taxon>Nocardia</taxon>
    </lineage>
</organism>
<feature type="domain" description="Carboxymuconolactone decarboxylase-like" evidence="1">
    <location>
        <begin position="44"/>
        <end position="114"/>
    </location>
</feature>
<keyword evidence="3" id="KW-1185">Reference proteome</keyword>
<reference evidence="2 3" key="1">
    <citation type="journal article" date="2014" name="Int. J. Syst. Evol. Microbiol.">
        <title>Nocardia vulneris sp. nov., isolated from wounds of human patients in North America.</title>
        <authorList>
            <person name="Lasker B.A."/>
            <person name="Bell M."/>
            <person name="Klenk H.P."/>
            <person name="Sproer C."/>
            <person name="Schumann C."/>
            <person name="Schumann P."/>
            <person name="Brown J.M."/>
        </authorList>
    </citation>
    <scope>NUCLEOTIDE SEQUENCE [LARGE SCALE GENOMIC DNA]</scope>
    <source>
        <strain evidence="2 3">W9851</strain>
    </source>
</reference>
<name>A0ABR4Z6A2_9NOCA</name>
<dbReference type="Proteomes" id="UP000031364">
    <property type="component" value="Unassembled WGS sequence"/>
</dbReference>
<dbReference type="PANTHER" id="PTHR34846:SF10">
    <property type="entry name" value="CYTOPLASMIC PROTEIN"/>
    <property type="match status" value="1"/>
</dbReference>
<dbReference type="InterPro" id="IPR003779">
    <property type="entry name" value="CMD-like"/>
</dbReference>
<dbReference type="Pfam" id="PF02627">
    <property type="entry name" value="CMD"/>
    <property type="match status" value="1"/>
</dbReference>
<proteinExistence type="predicted"/>
<comment type="caution">
    <text evidence="2">The sequence shown here is derived from an EMBL/GenBank/DDBJ whole genome shotgun (WGS) entry which is preliminary data.</text>
</comment>
<gene>
    <name evidence="2" type="ORF">FG87_34330</name>
</gene>
<evidence type="ECO:0000313" key="2">
    <source>
        <dbReference type="EMBL" id="KIA60847.1"/>
    </source>
</evidence>
<dbReference type="SUPFAM" id="SSF69118">
    <property type="entry name" value="AhpD-like"/>
    <property type="match status" value="1"/>
</dbReference>
<sequence length="183" mass="20199">MRALTRIRHYLQAMRQAKRHRSDLVGWQLRRPQLLFSTAVFETSLLFSNRLDPKLKELAELKTAGLVNCEFCLDIGSALARSAGLSEPQLLDLPRYQTSSAYTDLEKLVIAFAEAMTSTPAIGIDELRESLLVHLSKAQLAELAVTIAWENQRARVNQGLGVRPTGMAEGGVCALPERPAAAE</sequence>
<dbReference type="Gene3D" id="1.20.1290.10">
    <property type="entry name" value="AhpD-like"/>
    <property type="match status" value="1"/>
</dbReference>
<dbReference type="PANTHER" id="PTHR34846">
    <property type="entry name" value="4-CARBOXYMUCONOLACTONE DECARBOXYLASE FAMILY PROTEIN (AFU_ORTHOLOGUE AFUA_6G11590)"/>
    <property type="match status" value="1"/>
</dbReference>
<dbReference type="RefSeq" id="WP_043678885.1">
    <property type="nucleotide sequence ID" value="NZ_BDCI01000045.1"/>
</dbReference>
<dbReference type="InterPro" id="IPR029032">
    <property type="entry name" value="AhpD-like"/>
</dbReference>
<accession>A0ABR4Z6A2</accession>